<dbReference type="RefSeq" id="WP_368654466.1">
    <property type="nucleotide sequence ID" value="NZ_CP162599.1"/>
</dbReference>
<keyword evidence="2" id="KW-0732">Signal</keyword>
<feature type="compositionally biased region" description="Basic and acidic residues" evidence="1">
    <location>
        <begin position="24"/>
        <end position="33"/>
    </location>
</feature>
<accession>A0AB39HTV2</accession>
<feature type="chain" id="PRO_5044213241" evidence="2">
    <location>
        <begin position="20"/>
        <end position="161"/>
    </location>
</feature>
<protein>
    <submittedName>
        <fullName evidence="3">PCYCGC motif-containing (Lipo)protein</fullName>
    </submittedName>
</protein>
<evidence type="ECO:0000313" key="3">
    <source>
        <dbReference type="EMBL" id="XDK33788.1"/>
    </source>
</evidence>
<dbReference type="EMBL" id="CP162599">
    <property type="protein sequence ID" value="XDK33788.1"/>
    <property type="molecule type" value="Genomic_DNA"/>
</dbReference>
<organism evidence="3">
    <name type="scientific">Ornithinibacillus sp. 4-3</name>
    <dbReference type="NCBI Taxonomy" id="3231488"/>
    <lineage>
        <taxon>Bacteria</taxon>
        <taxon>Bacillati</taxon>
        <taxon>Bacillota</taxon>
        <taxon>Bacilli</taxon>
        <taxon>Bacillales</taxon>
        <taxon>Bacillaceae</taxon>
        <taxon>Ornithinibacillus</taxon>
    </lineage>
</organism>
<evidence type="ECO:0000256" key="2">
    <source>
        <dbReference type="SAM" id="SignalP"/>
    </source>
</evidence>
<feature type="region of interest" description="Disordered" evidence="1">
    <location>
        <begin position="24"/>
        <end position="46"/>
    </location>
</feature>
<sequence>MKKITISIFILLLILSACSGNDSTSDHEEDGHHHTPSGDLREKTASSNELPSFLNDHAEEMGNIYAAVSQHQELLEHIPCYCGCGDDAIGHKDNYDCFIHQNEADGSIVWDDHATRCNACLTIAVESIVEYQNGKSIKEIREMIEENYQEGYGEPTPTPEV</sequence>
<dbReference type="Pfam" id="PF13798">
    <property type="entry name" value="PCYCGC"/>
    <property type="match status" value="1"/>
</dbReference>
<dbReference type="InterPro" id="IPR025673">
    <property type="entry name" value="PCYCGC"/>
</dbReference>
<dbReference type="AlphaFoldDB" id="A0AB39HTV2"/>
<gene>
    <name evidence="3" type="ORF">AB4Y30_05390</name>
</gene>
<dbReference type="PROSITE" id="PS51257">
    <property type="entry name" value="PROKAR_LIPOPROTEIN"/>
    <property type="match status" value="1"/>
</dbReference>
<name>A0AB39HTV2_9BACI</name>
<proteinExistence type="predicted"/>
<feature type="signal peptide" evidence="2">
    <location>
        <begin position="1"/>
        <end position="19"/>
    </location>
</feature>
<evidence type="ECO:0000256" key="1">
    <source>
        <dbReference type="SAM" id="MobiDB-lite"/>
    </source>
</evidence>
<reference evidence="3" key="1">
    <citation type="submission" date="2024-07" db="EMBL/GenBank/DDBJ databases">
        <title>Halotolerant mesophilic bacterium Ornithinibacillus sp. 4-3, sp. nov., isolated from soil.</title>
        <authorList>
            <person name="Sidarenka A.V."/>
            <person name="Guliayeva D.E."/>
            <person name="Leanovich S.I."/>
            <person name="Hileuskaya K.S."/>
            <person name="Akhremchuk A.E."/>
            <person name="Sikolenko M.A."/>
            <person name="Valentovich L.N."/>
        </authorList>
    </citation>
    <scope>NUCLEOTIDE SEQUENCE</scope>
    <source>
        <strain evidence="3">4-3</strain>
    </source>
</reference>